<evidence type="ECO:0000259" key="1">
    <source>
        <dbReference type="PROSITE" id="PS50245"/>
    </source>
</evidence>
<dbReference type="InterPro" id="IPR000938">
    <property type="entry name" value="CAP-Gly_domain"/>
</dbReference>
<dbReference type="PANTHER" id="PTHR18916:SF90">
    <property type="entry name" value="CAP-GLY DOMAIN-CONTAINING PROTEIN"/>
    <property type="match status" value="1"/>
</dbReference>
<proteinExistence type="predicted"/>
<evidence type="ECO:0000313" key="4">
    <source>
        <dbReference type="RefSeq" id="XP_006825875.1"/>
    </source>
</evidence>
<dbReference type="SMART" id="SM01052">
    <property type="entry name" value="CAP_GLY"/>
    <property type="match status" value="1"/>
</dbReference>
<dbReference type="PROSITE" id="PS50245">
    <property type="entry name" value="CAP_GLY_2"/>
    <property type="match status" value="1"/>
</dbReference>
<name>A0ABM0N0T3_SACKO</name>
<organism evidence="2 3">
    <name type="scientific">Saccoglossus kowalevskii</name>
    <name type="common">Acorn worm</name>
    <dbReference type="NCBI Taxonomy" id="10224"/>
    <lineage>
        <taxon>Eukaryota</taxon>
        <taxon>Metazoa</taxon>
        <taxon>Hemichordata</taxon>
        <taxon>Enteropneusta</taxon>
        <taxon>Harrimaniidae</taxon>
        <taxon>Saccoglossus</taxon>
    </lineage>
</organism>
<dbReference type="InterPro" id="IPR036859">
    <property type="entry name" value="CAP-Gly_dom_sf"/>
</dbReference>
<dbReference type="Proteomes" id="UP000694865">
    <property type="component" value="Unplaced"/>
</dbReference>
<keyword evidence="2" id="KW-1185">Reference proteome</keyword>
<dbReference type="Pfam" id="PF01302">
    <property type="entry name" value="CAP_GLY"/>
    <property type="match status" value="1"/>
</dbReference>
<dbReference type="PANTHER" id="PTHR18916">
    <property type="entry name" value="DYNACTIN 1-RELATED MICROTUBULE-BINDING"/>
    <property type="match status" value="1"/>
</dbReference>
<dbReference type="RefSeq" id="XP_006825874.1">
    <property type="nucleotide sequence ID" value="XM_006825811.1"/>
</dbReference>
<reference evidence="3 4" key="1">
    <citation type="submission" date="2025-05" db="UniProtKB">
        <authorList>
            <consortium name="RefSeq"/>
        </authorList>
    </citation>
    <scope>IDENTIFICATION</scope>
    <source>
        <tissue evidence="3 4">Testes</tissue>
    </source>
</reference>
<dbReference type="RefSeq" id="XP_006825875.1">
    <property type="nucleotide sequence ID" value="XM_006825812.1"/>
</dbReference>
<evidence type="ECO:0000313" key="2">
    <source>
        <dbReference type="Proteomes" id="UP000694865"/>
    </source>
</evidence>
<evidence type="ECO:0000313" key="3">
    <source>
        <dbReference type="RefSeq" id="XP_006825874.1"/>
    </source>
</evidence>
<feature type="domain" description="CAP-Gly" evidence="1">
    <location>
        <begin position="30"/>
        <end position="72"/>
    </location>
</feature>
<accession>A0ABM0N0T3</accession>
<gene>
    <name evidence="3 4" type="primary">LOC100367797</name>
</gene>
<dbReference type="SUPFAM" id="SSF74924">
    <property type="entry name" value="Cap-Gly domain"/>
    <property type="match status" value="1"/>
</dbReference>
<dbReference type="Gene3D" id="2.30.30.190">
    <property type="entry name" value="CAP Gly-rich-like domain"/>
    <property type="match status" value="1"/>
</dbReference>
<dbReference type="GeneID" id="100367797"/>
<sequence length="226" mass="26121">MVLFANVVIGQRVEVKYKGRIHRGTVKFKGSLNSVEGDWVGVALAEPVGKHNGLYRGTQYFSCKDGHGLFIHPSRIRFLTTKRCLFDNYHSVMPISFIEDTLFERSETPHVRSYTDPVSISSSYLDTARDLFRSEEQNMFSSTPRTYRLGHSVGREIRAATMRPSTSMSTYTYRSTPVHGFYDMDYNDEFISRPSMPMIHMPHHVLVRQNKRGWNDSVTKPREWSL</sequence>
<protein>
    <submittedName>
        <fullName evidence="3">CAP-Gly domain-containing linker protein 4-like isoform X1</fullName>
    </submittedName>
    <submittedName>
        <fullName evidence="4">CAP-Gly domain-containing linker protein 4-like isoform X2</fullName>
    </submittedName>
</protein>